<dbReference type="Proteomes" id="UP000030758">
    <property type="component" value="Unassembled WGS sequence"/>
</dbReference>
<accession>A0A085MBV7</accession>
<reference evidence="1 3" key="1">
    <citation type="journal article" date="2014" name="Nat. Genet.">
        <title>Genome and transcriptome of the porcine whipworm Trichuris suis.</title>
        <authorList>
            <person name="Jex A.R."/>
            <person name="Nejsum P."/>
            <person name="Schwarz E.M."/>
            <person name="Hu L."/>
            <person name="Young N.D."/>
            <person name="Hall R.S."/>
            <person name="Korhonen P.K."/>
            <person name="Liao S."/>
            <person name="Thamsborg S."/>
            <person name="Xia J."/>
            <person name="Xu P."/>
            <person name="Wang S."/>
            <person name="Scheerlinck J.P."/>
            <person name="Hofmann A."/>
            <person name="Sternberg P.W."/>
            <person name="Wang J."/>
            <person name="Gasser R.B."/>
        </authorList>
    </citation>
    <scope>NUCLEOTIDE SEQUENCE [LARGE SCALE GENOMIC DNA]</scope>
    <source>
        <strain evidence="2">DCEP-RM93F</strain>
        <strain evidence="1">DCEP-RM93M</strain>
    </source>
</reference>
<evidence type="ECO:0000313" key="1">
    <source>
        <dbReference type="EMBL" id="KFD54703.1"/>
    </source>
</evidence>
<gene>
    <name evidence="1" type="ORF">M513_04403</name>
    <name evidence="2" type="ORF">M514_04403</name>
</gene>
<dbReference type="EMBL" id="KL367556">
    <property type="protein sequence ID" value="KFD64356.1"/>
    <property type="molecule type" value="Genomic_DNA"/>
</dbReference>
<sequence>MNHIAERYLRSDGPGLASTRCASQRFHAYYFWMFRVELAQNTPSQKRWVQQPDRQSEDIHR</sequence>
<dbReference type="Proteomes" id="UP000030764">
    <property type="component" value="Unassembled WGS sequence"/>
</dbReference>
<evidence type="ECO:0000313" key="2">
    <source>
        <dbReference type="EMBL" id="KFD64356.1"/>
    </source>
</evidence>
<dbReference type="EMBL" id="KL363205">
    <property type="protein sequence ID" value="KFD54703.1"/>
    <property type="molecule type" value="Genomic_DNA"/>
</dbReference>
<keyword evidence="3" id="KW-1185">Reference proteome</keyword>
<dbReference type="AlphaFoldDB" id="A0A085MBV7"/>
<proteinExistence type="predicted"/>
<protein>
    <submittedName>
        <fullName evidence="1">Uncharacterized protein</fullName>
    </submittedName>
</protein>
<evidence type="ECO:0000313" key="3">
    <source>
        <dbReference type="Proteomes" id="UP000030764"/>
    </source>
</evidence>
<name>A0A085MBV7_9BILA</name>
<organism evidence="1 3">
    <name type="scientific">Trichuris suis</name>
    <name type="common">pig whipworm</name>
    <dbReference type="NCBI Taxonomy" id="68888"/>
    <lineage>
        <taxon>Eukaryota</taxon>
        <taxon>Metazoa</taxon>
        <taxon>Ecdysozoa</taxon>
        <taxon>Nematoda</taxon>
        <taxon>Enoplea</taxon>
        <taxon>Dorylaimia</taxon>
        <taxon>Trichinellida</taxon>
        <taxon>Trichuridae</taxon>
        <taxon>Trichuris</taxon>
    </lineage>
</organism>